<dbReference type="Proteomes" id="UP000743370">
    <property type="component" value="Unassembled WGS sequence"/>
</dbReference>
<protein>
    <submittedName>
        <fullName evidence="1">Uncharacterized protein</fullName>
    </submittedName>
</protein>
<sequence>MAGLPSPFFTFSFHARQSWSSTNLRASSIGQKSSHYVFDVDDIINTTDTTFFFTFQKRVRLFSSSPISLLGLTEVATLFSIMAMTRVAQHHQRWIKSFSVVDFGTDLTLDQLHCFKISGRMVEDRIENEGQRGGLCCGGRRCRMSSLFCIVRCEIKEEEKKKKNVLSMCN</sequence>
<evidence type="ECO:0000313" key="2">
    <source>
        <dbReference type="Proteomes" id="UP000743370"/>
    </source>
</evidence>
<dbReference type="AlphaFoldDB" id="A0A8T0K1A8"/>
<reference evidence="1 2" key="1">
    <citation type="submission" date="2020-05" db="EMBL/GenBank/DDBJ databases">
        <title>Vigna angularis (adzuki bean) Var. LongXiaoDou No. 4 denovo assembly.</title>
        <authorList>
            <person name="Xiang H."/>
        </authorList>
    </citation>
    <scope>NUCLEOTIDE SEQUENCE [LARGE SCALE GENOMIC DNA]</scope>
    <source>
        <tissue evidence="1">Leaf</tissue>
    </source>
</reference>
<accession>A0A8T0K1A8</accession>
<organism evidence="1 2">
    <name type="scientific">Phaseolus angularis</name>
    <name type="common">Azuki bean</name>
    <name type="synonym">Vigna angularis</name>
    <dbReference type="NCBI Taxonomy" id="3914"/>
    <lineage>
        <taxon>Eukaryota</taxon>
        <taxon>Viridiplantae</taxon>
        <taxon>Streptophyta</taxon>
        <taxon>Embryophyta</taxon>
        <taxon>Tracheophyta</taxon>
        <taxon>Spermatophyta</taxon>
        <taxon>Magnoliopsida</taxon>
        <taxon>eudicotyledons</taxon>
        <taxon>Gunneridae</taxon>
        <taxon>Pentapetalae</taxon>
        <taxon>rosids</taxon>
        <taxon>fabids</taxon>
        <taxon>Fabales</taxon>
        <taxon>Fabaceae</taxon>
        <taxon>Papilionoideae</taxon>
        <taxon>50 kb inversion clade</taxon>
        <taxon>NPAAA clade</taxon>
        <taxon>indigoferoid/millettioid clade</taxon>
        <taxon>Phaseoleae</taxon>
        <taxon>Vigna</taxon>
    </lineage>
</organism>
<name>A0A8T0K1A8_PHAAN</name>
<comment type="caution">
    <text evidence="1">The sequence shown here is derived from an EMBL/GenBank/DDBJ whole genome shotgun (WGS) entry which is preliminary data.</text>
</comment>
<proteinExistence type="predicted"/>
<dbReference type="EMBL" id="JABFOF010000007">
    <property type="protein sequence ID" value="KAG2390499.1"/>
    <property type="molecule type" value="Genomic_DNA"/>
</dbReference>
<evidence type="ECO:0000313" key="1">
    <source>
        <dbReference type="EMBL" id="KAG2390499.1"/>
    </source>
</evidence>
<gene>
    <name evidence="1" type="ORF">HKW66_Vig0220950</name>
</gene>